<evidence type="ECO:0000313" key="2">
    <source>
        <dbReference type="Proteomes" id="UP000504733"/>
    </source>
</evidence>
<keyword evidence="2" id="KW-1185">Reference proteome</keyword>
<reference evidence="1 2" key="1">
    <citation type="submission" date="2020-04" db="EMBL/GenBank/DDBJ databases">
        <authorList>
            <person name="Kumar P."/>
            <person name="Meghvansi M.K."/>
            <person name="Kamboj D.V."/>
        </authorList>
    </citation>
    <scope>NUCLEOTIDE SEQUENCE [LARGE SCALE GENOMIC DNA]</scope>
</reference>
<protein>
    <submittedName>
        <fullName evidence="1">Uncharacterized protein</fullName>
    </submittedName>
</protein>
<organism evidence="1 2">
    <name type="scientific">Shigella phage 2019SD1</name>
    <dbReference type="NCBI Taxonomy" id="2848074"/>
    <lineage>
        <taxon>Viruses</taxon>
        <taxon>Duplodnaviria</taxon>
        <taxon>Heunggongvirae</taxon>
        <taxon>Uroviricota</taxon>
        <taxon>Caudoviricetes</taxon>
        <taxon>Drexlerviridae</taxon>
        <taxon>Tempevirinae</taxon>
        <taxon>Hanrivervirus</taxon>
        <taxon>Hanrivervirus hv2019SD1</taxon>
    </lineage>
</organism>
<name>A0A6M5CCM9_9CAUD</name>
<accession>A0A6M5CCM9</accession>
<sequence length="82" mass="9372">MIYIHTYGIGKFANKQIRNIYDALDDAKEQQRVLGGVIQAFESVENIDDDLAEREYIKELVVDEVSCIIDELSTDAPIRKKP</sequence>
<evidence type="ECO:0000313" key="1">
    <source>
        <dbReference type="EMBL" id="QJT70599.1"/>
    </source>
</evidence>
<gene>
    <name evidence="1" type="ORF">SD1_71</name>
</gene>
<dbReference type="Proteomes" id="UP000504733">
    <property type="component" value="Segment"/>
</dbReference>
<proteinExistence type="predicted"/>
<dbReference type="EMBL" id="MT360681">
    <property type="protein sequence ID" value="QJT70599.1"/>
    <property type="molecule type" value="Genomic_DNA"/>
</dbReference>